<gene>
    <name evidence="1" type="ORF">Pph01_59610</name>
</gene>
<reference evidence="1 2" key="1">
    <citation type="submission" date="2021-01" db="EMBL/GenBank/DDBJ databases">
        <title>Whole genome shotgun sequence of Planotetraspora phitsanulokensis NBRC 104273.</title>
        <authorList>
            <person name="Komaki H."/>
            <person name="Tamura T."/>
        </authorList>
    </citation>
    <scope>NUCLEOTIDE SEQUENCE [LARGE SCALE GENOMIC DNA]</scope>
    <source>
        <strain evidence="1 2">NBRC 104273</strain>
    </source>
</reference>
<proteinExistence type="predicted"/>
<evidence type="ECO:0000313" key="2">
    <source>
        <dbReference type="Proteomes" id="UP000622547"/>
    </source>
</evidence>
<dbReference type="AlphaFoldDB" id="A0A8J3U981"/>
<dbReference type="EMBL" id="BOOP01000029">
    <property type="protein sequence ID" value="GII40958.1"/>
    <property type="molecule type" value="Genomic_DNA"/>
</dbReference>
<evidence type="ECO:0000313" key="1">
    <source>
        <dbReference type="EMBL" id="GII40958.1"/>
    </source>
</evidence>
<name>A0A8J3U981_9ACTN</name>
<accession>A0A8J3U981</accession>
<protein>
    <submittedName>
        <fullName evidence="1">Uncharacterized protein</fullName>
    </submittedName>
</protein>
<keyword evidence="2" id="KW-1185">Reference proteome</keyword>
<sequence>MCLRFVYLFVVSVFSWMRLARRQGAWKDAEIVLLCHQLAVLQRQQVRRPRLRCLVGISPDPR</sequence>
<dbReference type="Proteomes" id="UP000622547">
    <property type="component" value="Unassembled WGS sequence"/>
</dbReference>
<organism evidence="1 2">
    <name type="scientific">Planotetraspora phitsanulokensis</name>
    <dbReference type="NCBI Taxonomy" id="575192"/>
    <lineage>
        <taxon>Bacteria</taxon>
        <taxon>Bacillati</taxon>
        <taxon>Actinomycetota</taxon>
        <taxon>Actinomycetes</taxon>
        <taxon>Streptosporangiales</taxon>
        <taxon>Streptosporangiaceae</taxon>
        <taxon>Planotetraspora</taxon>
    </lineage>
</organism>
<comment type="caution">
    <text evidence="1">The sequence shown here is derived from an EMBL/GenBank/DDBJ whole genome shotgun (WGS) entry which is preliminary data.</text>
</comment>